<dbReference type="PANTHER" id="PTHR48075">
    <property type="entry name" value="3-HYDROXYACYL-COA DEHYDROGENASE FAMILY PROTEIN"/>
    <property type="match status" value="1"/>
</dbReference>
<keyword evidence="1" id="KW-0560">Oxidoreductase</keyword>
<dbReference type="SUPFAM" id="SSF63829">
    <property type="entry name" value="Calcium-dependent phosphotriesterase"/>
    <property type="match status" value="1"/>
</dbReference>
<dbReference type="InterPro" id="IPR013328">
    <property type="entry name" value="6PGD_dom2"/>
</dbReference>
<comment type="caution">
    <text evidence="4">The sequence shown here is derived from an EMBL/GenBank/DDBJ whole genome shotgun (WGS) entry which is preliminary data.</text>
</comment>
<dbReference type="InterPro" id="IPR006176">
    <property type="entry name" value="3-OHacyl-CoA_DH_NAD-bd"/>
</dbReference>
<dbReference type="GeneID" id="70242996"/>
<dbReference type="SMART" id="SM00135">
    <property type="entry name" value="LY"/>
    <property type="match status" value="5"/>
</dbReference>
<dbReference type="InterPro" id="IPR011042">
    <property type="entry name" value="6-blade_b-propeller_TolB-like"/>
</dbReference>
<gene>
    <name evidence="4" type="ORF">BGW36DRAFT_324777</name>
</gene>
<dbReference type="AlphaFoldDB" id="A0AAD4PU91"/>
<dbReference type="Proteomes" id="UP001201262">
    <property type="component" value="Unassembled WGS sequence"/>
</dbReference>
<organism evidence="4 5">
    <name type="scientific">Talaromyces proteolyticus</name>
    <dbReference type="NCBI Taxonomy" id="1131652"/>
    <lineage>
        <taxon>Eukaryota</taxon>
        <taxon>Fungi</taxon>
        <taxon>Dikarya</taxon>
        <taxon>Ascomycota</taxon>
        <taxon>Pezizomycotina</taxon>
        <taxon>Eurotiomycetes</taxon>
        <taxon>Eurotiomycetidae</taxon>
        <taxon>Eurotiales</taxon>
        <taxon>Trichocomaceae</taxon>
        <taxon>Talaromyces</taxon>
        <taxon>Talaromyces sect. Bacilispori</taxon>
    </lineage>
</organism>
<dbReference type="Gene3D" id="2.120.10.30">
    <property type="entry name" value="TolB, C-terminal domain"/>
    <property type="match status" value="2"/>
</dbReference>
<dbReference type="GO" id="GO:0006631">
    <property type="term" value="P:fatty acid metabolic process"/>
    <property type="evidence" value="ECO:0007669"/>
    <property type="project" value="InterPro"/>
</dbReference>
<feature type="domain" description="3-hydroxyacyl-CoA dehydrogenase NAD binding" evidence="3">
    <location>
        <begin position="13"/>
        <end position="174"/>
    </location>
</feature>
<dbReference type="InterPro" id="IPR008927">
    <property type="entry name" value="6-PGluconate_DH-like_C_sf"/>
</dbReference>
<accession>A0AAD4PU91</accession>
<dbReference type="InterPro" id="IPR036291">
    <property type="entry name" value="NAD(P)-bd_dom_sf"/>
</dbReference>
<dbReference type="GO" id="GO:0070403">
    <property type="term" value="F:NAD+ binding"/>
    <property type="evidence" value="ECO:0007669"/>
    <property type="project" value="InterPro"/>
</dbReference>
<evidence type="ECO:0000259" key="3">
    <source>
        <dbReference type="Pfam" id="PF02737"/>
    </source>
</evidence>
<evidence type="ECO:0000256" key="1">
    <source>
        <dbReference type="ARBA" id="ARBA00023002"/>
    </source>
</evidence>
<dbReference type="Pfam" id="PF02737">
    <property type="entry name" value="3HCDH_N"/>
    <property type="match status" value="1"/>
</dbReference>
<evidence type="ECO:0000259" key="2">
    <source>
        <dbReference type="Pfam" id="PF00725"/>
    </source>
</evidence>
<dbReference type="Gene3D" id="3.40.50.720">
    <property type="entry name" value="NAD(P)-binding Rossmann-like Domain"/>
    <property type="match status" value="1"/>
</dbReference>
<dbReference type="InterPro" id="IPR006108">
    <property type="entry name" value="3HC_DH_C"/>
</dbReference>
<dbReference type="SUPFAM" id="SSF51735">
    <property type="entry name" value="NAD(P)-binding Rossmann-fold domains"/>
    <property type="match status" value="1"/>
</dbReference>
<dbReference type="RefSeq" id="XP_046069983.1">
    <property type="nucleotide sequence ID" value="XM_046212709.1"/>
</dbReference>
<dbReference type="Pfam" id="PF00725">
    <property type="entry name" value="3HCDH"/>
    <property type="match status" value="1"/>
</dbReference>
<evidence type="ECO:0000313" key="5">
    <source>
        <dbReference type="Proteomes" id="UP001201262"/>
    </source>
</evidence>
<dbReference type="PROSITE" id="PS51120">
    <property type="entry name" value="LDLRB"/>
    <property type="match status" value="1"/>
</dbReference>
<evidence type="ECO:0000313" key="4">
    <source>
        <dbReference type="EMBL" id="KAH8694313.1"/>
    </source>
</evidence>
<protein>
    <submittedName>
        <fullName evidence="4">3-hydroxyacyl-CoA dehydrogenase-like protein</fullName>
    </submittedName>
</protein>
<keyword evidence="5" id="KW-1185">Reference proteome</keyword>
<dbReference type="SUPFAM" id="SSF48179">
    <property type="entry name" value="6-phosphogluconate dehydrogenase C-terminal domain-like"/>
    <property type="match status" value="1"/>
</dbReference>
<dbReference type="PANTHER" id="PTHR48075:SF3">
    <property type="entry name" value="3-HYDROXYACYL-COA DEHYDROGENASE"/>
    <property type="match status" value="1"/>
</dbReference>
<feature type="domain" description="3-hydroxyacyl-CoA dehydrogenase C-terminal" evidence="2">
    <location>
        <begin position="192"/>
        <end position="286"/>
    </location>
</feature>
<proteinExistence type="predicted"/>
<dbReference type="GO" id="GO:0016616">
    <property type="term" value="F:oxidoreductase activity, acting on the CH-OH group of donors, NAD or NADP as acceptor"/>
    <property type="evidence" value="ECO:0007669"/>
    <property type="project" value="InterPro"/>
</dbReference>
<dbReference type="InterPro" id="IPR000033">
    <property type="entry name" value="LDLR_classB_rpt"/>
</dbReference>
<dbReference type="EMBL" id="JAJTJA010000009">
    <property type="protein sequence ID" value="KAH8694313.1"/>
    <property type="molecule type" value="Genomic_DNA"/>
</dbReference>
<sequence length="617" mass="67746">MTWQPPVIDSKRTVAVLGAGVLGRRIACVWAAGGYNVAIRDPSADQRNAAIHFIDNNIAAFAKEFKNTNPRPGDYAAYEDLDSAVKNAWFVVEAVPEKLDLKISTFAELAQKAPKDCILGSNSSSYKSRLMVGKLDEQAKERVLNVHYTMPPVRVVELMTSTFTHPEIFPFLENKHREVGLLPGTARVESTGFIINRLWAAMKRETMMILAEGVTTPQEIDMLFVELFGARAGPCAAMDAVGLDTVAFIEDNYIKERHLDGKNTVDWLRENYVNKGLLGAKSGKGGLYPAGYTTKPSTDNPSQLDNLAAPTLYVLDIGVGENVTSNFLSSGTIYTASGNGENVRKLVDGLHFPDGIDISVPQGRIFWTNMGVPSENNGSIQSANLDGSDLRTIVPLGAVHTPKQLCIDHINKKIYFSDREGMRVHRTNFDGSQHEILVKTGDFDKPTDKDDQTKHASPQCVGIAVDPKHGRFYWTQKGASKAGQGRIFRANIEAPAGATPSTRSDIELLFQNLPEPIDLEIDPETELLYWTDRGEHPVGNSVNRGYVGSDSKAVGKFDILTRHLHEAIGIRLDKVNKHIYFVDMGGSLYRSDLDGHNKTVIYSGKAALTGLALAYIN</sequence>
<dbReference type="Gene3D" id="1.10.1040.10">
    <property type="entry name" value="N-(1-d-carboxylethyl)-l-norvaline Dehydrogenase, domain 2"/>
    <property type="match status" value="1"/>
</dbReference>
<reference evidence="4" key="1">
    <citation type="submission" date="2021-12" db="EMBL/GenBank/DDBJ databases">
        <title>Convergent genome expansion in fungi linked to evolution of root-endophyte symbiosis.</title>
        <authorList>
            <consortium name="DOE Joint Genome Institute"/>
            <person name="Ke Y.-H."/>
            <person name="Bonito G."/>
            <person name="Liao H.-L."/>
            <person name="Looney B."/>
            <person name="Rojas-Flechas A."/>
            <person name="Nash J."/>
            <person name="Hameed K."/>
            <person name="Schadt C."/>
            <person name="Martin F."/>
            <person name="Crous P.W."/>
            <person name="Miettinen O."/>
            <person name="Magnuson J.K."/>
            <person name="Labbe J."/>
            <person name="Jacobson D."/>
            <person name="Doktycz M.J."/>
            <person name="Veneault-Fourrey C."/>
            <person name="Kuo A."/>
            <person name="Mondo S."/>
            <person name="Calhoun S."/>
            <person name="Riley R."/>
            <person name="Ohm R."/>
            <person name="LaButti K."/>
            <person name="Andreopoulos B."/>
            <person name="Pangilinan J."/>
            <person name="Nolan M."/>
            <person name="Tritt A."/>
            <person name="Clum A."/>
            <person name="Lipzen A."/>
            <person name="Daum C."/>
            <person name="Barry K."/>
            <person name="Grigoriev I.V."/>
            <person name="Vilgalys R."/>
        </authorList>
    </citation>
    <scope>NUCLEOTIDE SEQUENCE</scope>
    <source>
        <strain evidence="4">PMI_201</strain>
    </source>
</reference>
<name>A0AAD4PU91_9EURO</name>